<comment type="similarity">
    <text evidence="1">Belongs to the PPR family. P subfamily.</text>
</comment>
<name>A0A6P5GS04_ANACO</name>
<dbReference type="AlphaFoldDB" id="A0A6P5GS04"/>
<feature type="repeat" description="PPR" evidence="4">
    <location>
        <begin position="162"/>
        <end position="196"/>
    </location>
</feature>
<dbReference type="Pfam" id="PF13812">
    <property type="entry name" value="PPR_3"/>
    <property type="match status" value="1"/>
</dbReference>
<dbReference type="Proteomes" id="UP000515123">
    <property type="component" value="Linkage group 18"/>
</dbReference>
<feature type="repeat" description="PPR" evidence="4">
    <location>
        <begin position="197"/>
        <end position="231"/>
    </location>
</feature>
<evidence type="ECO:0000256" key="4">
    <source>
        <dbReference type="PROSITE-ProRule" id="PRU00708"/>
    </source>
</evidence>
<protein>
    <submittedName>
        <fullName evidence="6">Pentatricopeptide repeat-containing protein At1g09900-like</fullName>
    </submittedName>
</protein>
<gene>
    <name evidence="6" type="primary">LOC109724045</name>
</gene>
<evidence type="ECO:0000313" key="6">
    <source>
        <dbReference type="RefSeq" id="XP_020108260.1"/>
    </source>
</evidence>
<feature type="repeat" description="PPR" evidence="4">
    <location>
        <begin position="267"/>
        <end position="301"/>
    </location>
</feature>
<reference evidence="5" key="1">
    <citation type="journal article" date="2015" name="Nat. Genet.">
        <title>The pineapple genome and the evolution of CAM photosynthesis.</title>
        <authorList>
            <person name="Ming R."/>
            <person name="VanBuren R."/>
            <person name="Wai C.M."/>
            <person name="Tang H."/>
            <person name="Schatz M.C."/>
            <person name="Bowers J.E."/>
            <person name="Lyons E."/>
            <person name="Wang M.L."/>
            <person name="Chen J."/>
            <person name="Biggers E."/>
            <person name="Zhang J."/>
            <person name="Huang L."/>
            <person name="Zhang L."/>
            <person name="Miao W."/>
            <person name="Zhang J."/>
            <person name="Ye Z."/>
            <person name="Miao C."/>
            <person name="Lin Z."/>
            <person name="Wang H."/>
            <person name="Zhou H."/>
            <person name="Yim W.C."/>
            <person name="Priest H.D."/>
            <person name="Zheng C."/>
            <person name="Woodhouse M."/>
            <person name="Edger P.P."/>
            <person name="Guyot R."/>
            <person name="Guo H.B."/>
            <person name="Guo H."/>
            <person name="Zheng G."/>
            <person name="Singh R."/>
            <person name="Sharma A."/>
            <person name="Min X."/>
            <person name="Zheng Y."/>
            <person name="Lee H."/>
            <person name="Gurtowski J."/>
            <person name="Sedlazeck F.J."/>
            <person name="Harkess A."/>
            <person name="McKain M.R."/>
            <person name="Liao Z."/>
            <person name="Fang J."/>
            <person name="Liu J."/>
            <person name="Zhang X."/>
            <person name="Zhang Q."/>
            <person name="Hu W."/>
            <person name="Qin Y."/>
            <person name="Wang K."/>
            <person name="Chen L.Y."/>
            <person name="Shirley N."/>
            <person name="Lin Y.R."/>
            <person name="Liu L.Y."/>
            <person name="Hernandez A.G."/>
            <person name="Wright C.L."/>
            <person name="Bulone V."/>
            <person name="Tuskan G.A."/>
            <person name="Heath K."/>
            <person name="Zee F."/>
            <person name="Moore P.H."/>
            <person name="Sunkar R."/>
            <person name="Leebens-Mack J.H."/>
            <person name="Mockler T."/>
            <person name="Bennetzen J.L."/>
            <person name="Freeling M."/>
            <person name="Sankoff D."/>
            <person name="Paterson A.H."/>
            <person name="Zhu X."/>
            <person name="Yang X."/>
            <person name="Smith J.A."/>
            <person name="Cushman J.C."/>
            <person name="Paull R.E."/>
            <person name="Yu Q."/>
        </authorList>
    </citation>
    <scope>NUCLEOTIDE SEQUENCE [LARGE SCALE GENOMIC DNA]</scope>
    <source>
        <strain evidence="5">cv. F153</strain>
    </source>
</reference>
<organism evidence="5 6">
    <name type="scientific">Ananas comosus</name>
    <name type="common">Pineapple</name>
    <name type="synonym">Ananas ananas</name>
    <dbReference type="NCBI Taxonomy" id="4615"/>
    <lineage>
        <taxon>Eukaryota</taxon>
        <taxon>Viridiplantae</taxon>
        <taxon>Streptophyta</taxon>
        <taxon>Embryophyta</taxon>
        <taxon>Tracheophyta</taxon>
        <taxon>Spermatophyta</taxon>
        <taxon>Magnoliopsida</taxon>
        <taxon>Liliopsida</taxon>
        <taxon>Poales</taxon>
        <taxon>Bromeliaceae</taxon>
        <taxon>Bromelioideae</taxon>
        <taxon>Ananas</taxon>
    </lineage>
</organism>
<evidence type="ECO:0000256" key="2">
    <source>
        <dbReference type="ARBA" id="ARBA00022737"/>
    </source>
</evidence>
<accession>A0A6P5GS04</accession>
<dbReference type="InterPro" id="IPR011990">
    <property type="entry name" value="TPR-like_helical_dom_sf"/>
</dbReference>
<dbReference type="NCBIfam" id="TIGR00756">
    <property type="entry name" value="PPR"/>
    <property type="match status" value="6"/>
</dbReference>
<dbReference type="GeneID" id="109724045"/>
<feature type="repeat" description="PPR" evidence="4">
    <location>
        <begin position="56"/>
        <end position="91"/>
    </location>
</feature>
<sequence>MSSSGDADHVLRLFREMKSFRRAPDLACYTTLVTARRPHAALSVFKEMASSGLAPDAVAYTVLVKLYSCYLQDFDSAYEVVRWMARCGCPPDVVTYSTLITGLCWAGRVEEALGVLDLMLEDQCRPNVCTYTPIVHAYCSIGQIEEAKQLVNAMGAVGCPPNTVTYNVIVEALCMVGALDEVGNLINDSVSNGWKPDAITYSIYMDGLCKFGKLDKCVEVFDEMTARGLCPTTVTLNILLDCLCRGSEAWEAKYLLERSRELEWNADVANYNTVMSRLCSGGRVLAVLKLFTDMLKKGIAPNSWTFSIVVNSLCRAGKLRKARCIFDSKGFVANIVTYTTLIRYLHLAGENDEVCLLFYKMVEENISPNHTIYRIMIDCLCTKGRFLVAIGCFFRSLENGYSEDLVVTLTYGLLRGGKLRELLTLLEWILSHGLLINFRIFHALIRMCCKMGFCQSSEIYKVCHILDKMLGVR</sequence>
<dbReference type="Pfam" id="PF12854">
    <property type="entry name" value="PPR_1"/>
    <property type="match status" value="1"/>
</dbReference>
<dbReference type="Pfam" id="PF13041">
    <property type="entry name" value="PPR_2"/>
    <property type="match status" value="4"/>
</dbReference>
<evidence type="ECO:0000256" key="1">
    <source>
        <dbReference type="ARBA" id="ARBA00007626"/>
    </source>
</evidence>
<dbReference type="RefSeq" id="XP_020108260.1">
    <property type="nucleotide sequence ID" value="XM_020252671.1"/>
</dbReference>
<keyword evidence="5" id="KW-1185">Reference proteome</keyword>
<feature type="repeat" description="PPR" evidence="4">
    <location>
        <begin position="127"/>
        <end position="161"/>
    </location>
</feature>
<dbReference type="PANTHER" id="PTHR47941">
    <property type="entry name" value="PENTATRICOPEPTIDE REPEAT-CONTAINING PROTEIN 3, MITOCHONDRIAL"/>
    <property type="match status" value="1"/>
</dbReference>
<evidence type="ECO:0000313" key="5">
    <source>
        <dbReference type="Proteomes" id="UP000515123"/>
    </source>
</evidence>
<reference evidence="6" key="2">
    <citation type="submission" date="2025-08" db="UniProtKB">
        <authorList>
            <consortium name="RefSeq"/>
        </authorList>
    </citation>
    <scope>IDENTIFICATION</scope>
    <source>
        <tissue evidence="6">Leaf</tissue>
    </source>
</reference>
<dbReference type="OrthoDB" id="185373at2759"/>
<feature type="repeat" description="PPR" evidence="4">
    <location>
        <begin position="334"/>
        <end position="368"/>
    </location>
</feature>
<keyword evidence="2" id="KW-0677">Repeat</keyword>
<dbReference type="PROSITE" id="PS51375">
    <property type="entry name" value="PPR"/>
    <property type="match status" value="7"/>
</dbReference>
<dbReference type="InterPro" id="IPR002885">
    <property type="entry name" value="PPR_rpt"/>
</dbReference>
<dbReference type="Gene3D" id="1.25.40.10">
    <property type="entry name" value="Tetratricopeptide repeat domain"/>
    <property type="match status" value="4"/>
</dbReference>
<feature type="repeat" description="PPR" evidence="4">
    <location>
        <begin position="92"/>
        <end position="126"/>
    </location>
</feature>
<keyword evidence="3" id="KW-0809">Transit peptide</keyword>
<proteinExistence type="inferred from homology"/>
<evidence type="ECO:0000256" key="3">
    <source>
        <dbReference type="ARBA" id="ARBA00022946"/>
    </source>
</evidence>